<dbReference type="HOGENOM" id="CLU_111934_0_0_9"/>
<keyword evidence="2" id="KW-1185">Reference proteome</keyword>
<dbReference type="EMBL" id="CP000448">
    <property type="protein sequence ID" value="ABI67490.1"/>
    <property type="molecule type" value="Genomic_DNA"/>
</dbReference>
<evidence type="ECO:0000313" key="1">
    <source>
        <dbReference type="EMBL" id="ABI67490.1"/>
    </source>
</evidence>
<dbReference type="KEGG" id="swo:Swol_0135"/>
<organism evidence="1 2">
    <name type="scientific">Syntrophomonas wolfei subsp. wolfei (strain DSM 2245B / Goettingen)</name>
    <dbReference type="NCBI Taxonomy" id="335541"/>
    <lineage>
        <taxon>Bacteria</taxon>
        <taxon>Bacillati</taxon>
        <taxon>Bacillota</taxon>
        <taxon>Clostridia</taxon>
        <taxon>Eubacteriales</taxon>
        <taxon>Syntrophomonadaceae</taxon>
        <taxon>Syntrophomonas</taxon>
    </lineage>
</organism>
<accession>Q0B0L4</accession>
<sequence>MKIYMDVCCYNRPFDDQNQDRIRLEAEAVMVILFNCQKGEWNLVSSDIVDIELRKTQNPIKKQKASLLASIADSRVYLNEGIELKSNEYQRLGIDLFDSLHIACAEESRADIMLSTDDVLIKRAQKSKIIKVRIENPVKWLMEVTDNNENND</sequence>
<dbReference type="eggNOG" id="COG4113">
    <property type="taxonomic scope" value="Bacteria"/>
</dbReference>
<reference evidence="2" key="1">
    <citation type="journal article" date="2010" name="Environ. Microbiol.">
        <title>The genome of Syntrophomonas wolfei: new insights into syntrophic metabolism and biohydrogen production.</title>
        <authorList>
            <person name="Sieber J.R."/>
            <person name="Sims D.R."/>
            <person name="Han C."/>
            <person name="Kim E."/>
            <person name="Lykidis A."/>
            <person name="Lapidus A.L."/>
            <person name="McDonnald E."/>
            <person name="Rohlin L."/>
            <person name="Culley D.E."/>
            <person name="Gunsalus R."/>
            <person name="McInerney M.J."/>
        </authorList>
    </citation>
    <scope>NUCLEOTIDE SEQUENCE [LARGE SCALE GENOMIC DNA]</scope>
    <source>
        <strain evidence="2">DSM 2245B / Goettingen</strain>
    </source>
</reference>
<dbReference type="OrthoDB" id="5624224at2"/>
<dbReference type="STRING" id="335541.Swol_0135"/>
<gene>
    <name evidence="1" type="ordered locus">Swol_0135</name>
</gene>
<dbReference type="RefSeq" id="WP_011639601.1">
    <property type="nucleotide sequence ID" value="NC_008346.1"/>
</dbReference>
<dbReference type="Proteomes" id="UP000001968">
    <property type="component" value="Chromosome"/>
</dbReference>
<dbReference type="SUPFAM" id="SSF88723">
    <property type="entry name" value="PIN domain-like"/>
    <property type="match status" value="1"/>
</dbReference>
<protein>
    <recommendedName>
        <fullName evidence="3">PIN domain-containing protein</fullName>
    </recommendedName>
</protein>
<dbReference type="AlphaFoldDB" id="Q0B0L4"/>
<evidence type="ECO:0000313" key="2">
    <source>
        <dbReference type="Proteomes" id="UP000001968"/>
    </source>
</evidence>
<proteinExistence type="predicted"/>
<dbReference type="InterPro" id="IPR029060">
    <property type="entry name" value="PIN-like_dom_sf"/>
</dbReference>
<evidence type="ECO:0008006" key="3">
    <source>
        <dbReference type="Google" id="ProtNLM"/>
    </source>
</evidence>
<name>Q0B0L4_SYNWW</name>